<comment type="function">
    <text evidence="1 5">Metallothioneins have a high content of cysteine residues that bind various heavy metals.</text>
</comment>
<keyword evidence="7" id="KW-1185">Reference proteome</keyword>
<reference evidence="6" key="1">
    <citation type="submission" date="2022-02" db="EMBL/GenBank/DDBJ databases">
        <authorList>
            <person name="Henning P.M."/>
            <person name="McCubbin A.G."/>
            <person name="Shore J.S."/>
        </authorList>
    </citation>
    <scope>NUCLEOTIDE SEQUENCE</scope>
    <source>
        <strain evidence="6">F60SS</strain>
        <tissue evidence="6">Leaves</tissue>
    </source>
</reference>
<dbReference type="InterPro" id="IPR000347">
    <property type="entry name" value="Metalthion_15p"/>
</dbReference>
<evidence type="ECO:0000256" key="5">
    <source>
        <dbReference type="RuleBase" id="RU369052"/>
    </source>
</evidence>
<keyword evidence="4 5" id="KW-0480">Metal-thiolate cluster</keyword>
<dbReference type="GO" id="GO:0046872">
    <property type="term" value="F:metal ion binding"/>
    <property type="evidence" value="ECO:0007669"/>
    <property type="project" value="UniProtKB-UniRule"/>
</dbReference>
<evidence type="ECO:0000313" key="6">
    <source>
        <dbReference type="EMBL" id="KAJ4822308.1"/>
    </source>
</evidence>
<name>A0A9Q0EZN3_9ROSI</name>
<evidence type="ECO:0000313" key="7">
    <source>
        <dbReference type="Proteomes" id="UP001141552"/>
    </source>
</evidence>
<dbReference type="EMBL" id="JAKUCV010007710">
    <property type="protein sequence ID" value="KAJ4822308.1"/>
    <property type="molecule type" value="Genomic_DNA"/>
</dbReference>
<dbReference type="AlphaFoldDB" id="A0A9Q0EZN3"/>
<evidence type="ECO:0000256" key="2">
    <source>
        <dbReference type="ARBA" id="ARBA00005802"/>
    </source>
</evidence>
<gene>
    <name evidence="6" type="ORF">Tsubulata_050555</name>
</gene>
<evidence type="ECO:0000256" key="4">
    <source>
        <dbReference type="ARBA" id="ARBA00022851"/>
    </source>
</evidence>
<evidence type="ECO:0000256" key="1">
    <source>
        <dbReference type="ARBA" id="ARBA00002568"/>
    </source>
</evidence>
<dbReference type="Gene3D" id="1.10.510.10">
    <property type="entry name" value="Transferase(Phosphotransferase) domain 1"/>
    <property type="match status" value="1"/>
</dbReference>
<proteinExistence type="inferred from homology"/>
<evidence type="ECO:0000256" key="3">
    <source>
        <dbReference type="ARBA" id="ARBA00022723"/>
    </source>
</evidence>
<dbReference type="Proteomes" id="UP001141552">
    <property type="component" value="Unassembled WGS sequence"/>
</dbReference>
<comment type="similarity">
    <text evidence="2 5">Belongs to the metallothionein superfamily. Type 15 family.</text>
</comment>
<protein>
    <recommendedName>
        <fullName evidence="5">Metallothionein-like protein</fullName>
    </recommendedName>
</protein>
<accession>A0A9Q0EZN3</accession>
<dbReference type="InterPro" id="IPR011009">
    <property type="entry name" value="Kinase-like_dom_sf"/>
</dbReference>
<dbReference type="SUPFAM" id="SSF56112">
    <property type="entry name" value="Protein kinase-like (PK-like)"/>
    <property type="match status" value="1"/>
</dbReference>
<keyword evidence="3 5" id="KW-0479">Metal-binding</keyword>
<organism evidence="6 7">
    <name type="scientific">Turnera subulata</name>
    <dbReference type="NCBI Taxonomy" id="218843"/>
    <lineage>
        <taxon>Eukaryota</taxon>
        <taxon>Viridiplantae</taxon>
        <taxon>Streptophyta</taxon>
        <taxon>Embryophyta</taxon>
        <taxon>Tracheophyta</taxon>
        <taxon>Spermatophyta</taxon>
        <taxon>Magnoliopsida</taxon>
        <taxon>eudicotyledons</taxon>
        <taxon>Gunneridae</taxon>
        <taxon>Pentapetalae</taxon>
        <taxon>rosids</taxon>
        <taxon>fabids</taxon>
        <taxon>Malpighiales</taxon>
        <taxon>Passifloraceae</taxon>
        <taxon>Turnera</taxon>
    </lineage>
</organism>
<comment type="caution">
    <text evidence="6">The sequence shown here is derived from an EMBL/GenBank/DDBJ whole genome shotgun (WGS) entry which is preliminary data.</text>
</comment>
<reference evidence="6" key="2">
    <citation type="journal article" date="2023" name="Plants (Basel)">
        <title>Annotation of the Turnera subulata (Passifloraceae) Draft Genome Reveals the S-Locus Evolved after the Divergence of Turneroideae from Passifloroideae in a Stepwise Manner.</title>
        <authorList>
            <person name="Henning P.M."/>
            <person name="Roalson E.H."/>
            <person name="Mir W."/>
            <person name="McCubbin A.G."/>
            <person name="Shore J.S."/>
        </authorList>
    </citation>
    <scope>NUCLEOTIDE SEQUENCE</scope>
    <source>
        <strain evidence="6">F60SS</strain>
    </source>
</reference>
<dbReference type="Pfam" id="PF01439">
    <property type="entry name" value="Metallothio_2"/>
    <property type="match status" value="1"/>
</dbReference>
<sequence>MASTNLQCRCTPSCSCTPTCRCTIKGSTSFTESIKTETPILSAAPVKKVYEKSETSFGAETGGCKSGSNCTNATANDQKETHNQPPSYGNNIEILLGGRYSTAVDMWAIGCIFARMARCNYHQE</sequence>